<feature type="domain" description="Periplasmic binding protein" evidence="5">
    <location>
        <begin position="31"/>
        <end position="286"/>
    </location>
</feature>
<dbReference type="PANTHER" id="PTHR46847:SF1">
    <property type="entry name" value="D-ALLOSE-BINDING PERIPLASMIC PROTEIN-RELATED"/>
    <property type="match status" value="1"/>
</dbReference>
<dbReference type="RefSeq" id="WP_207765688.1">
    <property type="nucleotide sequence ID" value="NZ_LT608334.1"/>
</dbReference>
<dbReference type="PANTHER" id="PTHR46847">
    <property type="entry name" value="D-ALLOSE-BINDING PERIPLASMIC PROTEIN-RELATED"/>
    <property type="match status" value="1"/>
</dbReference>
<comment type="similarity">
    <text evidence="2">Belongs to the bacterial solute-binding protein 2 family.</text>
</comment>
<gene>
    <name evidence="6" type="ORF">KL86PLE_30345</name>
</gene>
<comment type="subcellular location">
    <subcellularLocation>
        <location evidence="1">Cell envelope</location>
    </subcellularLocation>
</comment>
<protein>
    <submittedName>
        <fullName evidence="6">Sugar ABC transporter substrate-binding protein</fullName>
    </submittedName>
</protein>
<dbReference type="InterPro" id="IPR028082">
    <property type="entry name" value="Peripla_BP_I"/>
</dbReference>
<evidence type="ECO:0000256" key="3">
    <source>
        <dbReference type="ARBA" id="ARBA00022729"/>
    </source>
</evidence>
<feature type="chain" id="PRO_5012532888" evidence="4">
    <location>
        <begin position="27"/>
        <end position="318"/>
    </location>
</feature>
<dbReference type="AlphaFoldDB" id="A0A212LEK2"/>
<keyword evidence="3 4" id="KW-0732">Signal</keyword>
<evidence type="ECO:0000256" key="4">
    <source>
        <dbReference type="SAM" id="SignalP"/>
    </source>
</evidence>
<evidence type="ECO:0000256" key="2">
    <source>
        <dbReference type="ARBA" id="ARBA00007639"/>
    </source>
</evidence>
<proteinExistence type="inferred from homology"/>
<organism evidence="6">
    <name type="scientific">uncultured Pleomorphomonas sp</name>
    <dbReference type="NCBI Taxonomy" id="442121"/>
    <lineage>
        <taxon>Bacteria</taxon>
        <taxon>Pseudomonadati</taxon>
        <taxon>Pseudomonadota</taxon>
        <taxon>Alphaproteobacteria</taxon>
        <taxon>Hyphomicrobiales</taxon>
        <taxon>Pleomorphomonadaceae</taxon>
        <taxon>Pleomorphomonas</taxon>
        <taxon>environmental samples</taxon>
    </lineage>
</organism>
<dbReference type="GO" id="GO:0030313">
    <property type="term" value="C:cell envelope"/>
    <property type="evidence" value="ECO:0007669"/>
    <property type="project" value="UniProtKB-SubCell"/>
</dbReference>
<dbReference type="Pfam" id="PF13407">
    <property type="entry name" value="Peripla_BP_4"/>
    <property type="match status" value="1"/>
</dbReference>
<reference evidence="6" key="1">
    <citation type="submission" date="2016-08" db="EMBL/GenBank/DDBJ databases">
        <authorList>
            <person name="Seilhamer J.J."/>
        </authorList>
    </citation>
    <scope>NUCLEOTIDE SEQUENCE</scope>
    <source>
        <strain evidence="6">86</strain>
    </source>
</reference>
<dbReference type="Gene3D" id="3.40.50.2300">
    <property type="match status" value="2"/>
</dbReference>
<dbReference type="InterPro" id="IPR025997">
    <property type="entry name" value="SBP_2_dom"/>
</dbReference>
<dbReference type="EMBL" id="FMJD01000007">
    <property type="protein sequence ID" value="SCM75898.1"/>
    <property type="molecule type" value="Genomic_DNA"/>
</dbReference>
<sequence length="318" mass="34815">MKFMKSIRTVTAVAALCLAATTVAQAQNYKIAFIARAQADSFAAWLANGIMDEVKKYPDMTVDVMDSQADDAKENAFIENAVANKYDLIIVQPNNGEAQRPYVEQAVKDGVKVITTNARIKDIPGSSSVDADPYEQAAVNARLALEQIPQGANVVVLNGPSGNMHADMRRDAWQKEFFDKRSDVKIVGEQIAHWNKEEAMRFMEDWVQANDKIDAIVSMNDNMAAGALEVIKDDPKFENILAYGVDGTAEAMLLIQSGKMTSTALQNAYDLAAKNISVAHDLLTGKITQIDTDIDCPLVTKDNVAEFIEIHKKSGAIK</sequence>
<feature type="signal peptide" evidence="4">
    <location>
        <begin position="1"/>
        <end position="26"/>
    </location>
</feature>
<dbReference type="SUPFAM" id="SSF53822">
    <property type="entry name" value="Periplasmic binding protein-like I"/>
    <property type="match status" value="1"/>
</dbReference>
<name>A0A212LEK2_9HYPH</name>
<evidence type="ECO:0000313" key="6">
    <source>
        <dbReference type="EMBL" id="SCM75898.1"/>
    </source>
</evidence>
<accession>A0A212LEK2</accession>
<dbReference type="GO" id="GO:0030246">
    <property type="term" value="F:carbohydrate binding"/>
    <property type="evidence" value="ECO:0007669"/>
    <property type="project" value="UniProtKB-ARBA"/>
</dbReference>
<dbReference type="CDD" id="cd01536">
    <property type="entry name" value="PBP1_ABC_sugar_binding-like"/>
    <property type="match status" value="1"/>
</dbReference>
<evidence type="ECO:0000256" key="1">
    <source>
        <dbReference type="ARBA" id="ARBA00004196"/>
    </source>
</evidence>
<evidence type="ECO:0000259" key="5">
    <source>
        <dbReference type="Pfam" id="PF13407"/>
    </source>
</evidence>